<organism evidence="1 2">
    <name type="scientific">Sutcliffiella rhizosphaerae</name>
    <dbReference type="NCBI Taxonomy" id="2880967"/>
    <lineage>
        <taxon>Bacteria</taxon>
        <taxon>Bacillati</taxon>
        <taxon>Bacillota</taxon>
        <taxon>Bacilli</taxon>
        <taxon>Bacillales</taxon>
        <taxon>Bacillaceae</taxon>
        <taxon>Sutcliffiella</taxon>
    </lineage>
</organism>
<gene>
    <name evidence="1" type="ORF">BACCIP111883_01090</name>
</gene>
<comment type="caution">
    <text evidence="1">The sequence shown here is derived from an EMBL/GenBank/DDBJ whole genome shotgun (WGS) entry which is preliminary data.</text>
</comment>
<reference evidence="1 2" key="1">
    <citation type="submission" date="2021-10" db="EMBL/GenBank/DDBJ databases">
        <authorList>
            <person name="Criscuolo A."/>
        </authorList>
    </citation>
    <scope>NUCLEOTIDE SEQUENCE [LARGE SCALE GENOMIC DNA]</scope>
    <source>
        <strain evidence="2">CIP 111883</strain>
    </source>
</reference>
<protein>
    <submittedName>
        <fullName evidence="1">Uncharacterized protein</fullName>
    </submittedName>
</protein>
<dbReference type="Proteomes" id="UP000789833">
    <property type="component" value="Unassembled WGS sequence"/>
</dbReference>
<accession>A0ABM8YKQ5</accession>
<sequence>MAVVHKEKKTPYSITSIGGFLKINKLKRSVGALLFSII</sequence>
<evidence type="ECO:0000313" key="1">
    <source>
        <dbReference type="EMBL" id="CAG9620322.1"/>
    </source>
</evidence>
<proteinExistence type="predicted"/>
<evidence type="ECO:0000313" key="2">
    <source>
        <dbReference type="Proteomes" id="UP000789833"/>
    </source>
</evidence>
<name>A0ABM8YKQ5_9BACI</name>
<keyword evidence="2" id="KW-1185">Reference proteome</keyword>
<dbReference type="EMBL" id="CAKJTJ010000004">
    <property type="protein sequence ID" value="CAG9620322.1"/>
    <property type="molecule type" value="Genomic_DNA"/>
</dbReference>